<proteinExistence type="predicted"/>
<keyword evidence="1" id="KW-0456">Lyase</keyword>
<dbReference type="Gene3D" id="3.30.1780.10">
    <property type="entry name" value="ornithine cyclodeaminase, domain 1"/>
    <property type="match status" value="1"/>
</dbReference>
<sequence length="273" mass="28230">MLPFLDRDTVMGLTYAGAVAALREALLSGLDVDADPARTVVPVPAGQLLLMPSSGTRYTGVKLATVAPDSTPRIKGVYVLMDAATLAPLALLDGPALTTLRTPAVSALAVDHLAPKAPARLVVFGRGPQAHGHVAAIDAVREVVDVTLLGRGDDPAPVAGADIVCCATTARTPLFEAGLIRPHATVVAVGSHEPDARELPAELMGTVVVESVATARREAGDVIMAGTADLIPLASVVRHETTVPDDRPRVFKSVGMAWEDLAVAAAVYEAQTH</sequence>
<dbReference type="SUPFAM" id="SSF51735">
    <property type="entry name" value="NAD(P)-binding Rossmann-fold domains"/>
    <property type="match status" value="1"/>
</dbReference>
<organism evidence="1 2">
    <name type="scientific">Actinophytocola algeriensis</name>
    <dbReference type="NCBI Taxonomy" id="1768010"/>
    <lineage>
        <taxon>Bacteria</taxon>
        <taxon>Bacillati</taxon>
        <taxon>Actinomycetota</taxon>
        <taxon>Actinomycetes</taxon>
        <taxon>Pseudonocardiales</taxon>
        <taxon>Pseudonocardiaceae</taxon>
    </lineage>
</organism>
<name>A0A7W7VCX0_9PSEU</name>
<dbReference type="InterPro" id="IPR036291">
    <property type="entry name" value="NAD(P)-bd_dom_sf"/>
</dbReference>
<keyword evidence="2" id="KW-1185">Reference proteome</keyword>
<gene>
    <name evidence="1" type="ORF">FHR82_001840</name>
</gene>
<accession>A0A7W7VCX0</accession>
<dbReference type="PIRSF" id="PIRSF001439">
    <property type="entry name" value="CryM"/>
    <property type="match status" value="1"/>
</dbReference>
<dbReference type="GO" id="GO:0008473">
    <property type="term" value="F:ornithine cyclodeaminase activity"/>
    <property type="evidence" value="ECO:0007669"/>
    <property type="project" value="UniProtKB-EC"/>
</dbReference>
<dbReference type="Gene3D" id="3.40.50.720">
    <property type="entry name" value="NAD(P)-binding Rossmann-like Domain"/>
    <property type="match status" value="1"/>
</dbReference>
<reference evidence="1 2" key="1">
    <citation type="submission" date="2020-08" db="EMBL/GenBank/DDBJ databases">
        <title>Genomic Encyclopedia of Type Strains, Phase III (KMG-III): the genomes of soil and plant-associated and newly described type strains.</title>
        <authorList>
            <person name="Whitman W."/>
        </authorList>
    </citation>
    <scope>NUCLEOTIDE SEQUENCE [LARGE SCALE GENOMIC DNA]</scope>
    <source>
        <strain evidence="1 2">CECT 8960</strain>
    </source>
</reference>
<evidence type="ECO:0000313" key="1">
    <source>
        <dbReference type="EMBL" id="MBB4905623.1"/>
    </source>
</evidence>
<dbReference type="Pfam" id="PF02423">
    <property type="entry name" value="OCD_Mu_crystall"/>
    <property type="match status" value="2"/>
</dbReference>
<dbReference type="EC" id="4.3.1.12" evidence="1"/>
<protein>
    <submittedName>
        <fullName evidence="1">Ornithine cyclodeaminase</fullName>
        <ecNumber evidence="1">4.3.1.12</ecNumber>
    </submittedName>
</protein>
<comment type="caution">
    <text evidence="1">The sequence shown here is derived from an EMBL/GenBank/DDBJ whole genome shotgun (WGS) entry which is preliminary data.</text>
</comment>
<dbReference type="PANTHER" id="PTHR13812:SF19">
    <property type="entry name" value="KETIMINE REDUCTASE MU-CRYSTALLIN"/>
    <property type="match status" value="1"/>
</dbReference>
<dbReference type="EMBL" id="JACHJQ010000002">
    <property type="protein sequence ID" value="MBB4905623.1"/>
    <property type="molecule type" value="Genomic_DNA"/>
</dbReference>
<dbReference type="GO" id="GO:0005737">
    <property type="term" value="C:cytoplasm"/>
    <property type="evidence" value="ECO:0007669"/>
    <property type="project" value="TreeGrafter"/>
</dbReference>
<dbReference type="InterPro" id="IPR023401">
    <property type="entry name" value="ODC_N"/>
</dbReference>
<dbReference type="InterPro" id="IPR003462">
    <property type="entry name" value="ODC_Mu_crystall"/>
</dbReference>
<dbReference type="RefSeq" id="WP_311770975.1">
    <property type="nucleotide sequence ID" value="NZ_JACHJQ010000002.1"/>
</dbReference>
<dbReference type="PANTHER" id="PTHR13812">
    <property type="entry name" value="KETIMINE REDUCTASE MU-CRYSTALLIN"/>
    <property type="match status" value="1"/>
</dbReference>
<evidence type="ECO:0000313" key="2">
    <source>
        <dbReference type="Proteomes" id="UP000520767"/>
    </source>
</evidence>
<dbReference type="Proteomes" id="UP000520767">
    <property type="component" value="Unassembled WGS sequence"/>
</dbReference>
<dbReference type="AlphaFoldDB" id="A0A7W7VCX0"/>